<dbReference type="OrthoDB" id="424551at2759"/>
<protein>
    <recommendedName>
        <fullName evidence="5">N-alpha-acetyltransferase 40</fullName>
        <ecNumber evidence="4">2.3.1.257</ecNumber>
    </recommendedName>
</protein>
<dbReference type="InterPro" id="IPR000182">
    <property type="entry name" value="GNAT_dom"/>
</dbReference>
<evidence type="ECO:0000313" key="13">
    <source>
        <dbReference type="EMBL" id="KAF9453751.1"/>
    </source>
</evidence>
<keyword evidence="7" id="KW-0808">Transferase</keyword>
<dbReference type="EC" id="2.3.1.257" evidence="4"/>
<keyword evidence="8" id="KW-0539">Nucleus</keyword>
<dbReference type="AlphaFoldDB" id="A0A9P5XR12"/>
<comment type="caution">
    <text evidence="13">The sequence shown here is derived from an EMBL/GenBank/DDBJ whole genome shotgun (WGS) entry which is preliminary data.</text>
</comment>
<dbReference type="CDD" id="cd04301">
    <property type="entry name" value="NAT_SF"/>
    <property type="match status" value="1"/>
</dbReference>
<dbReference type="GO" id="GO:0043998">
    <property type="term" value="F:histone H2A acetyltransferase activity"/>
    <property type="evidence" value="ECO:0007669"/>
    <property type="project" value="InterPro"/>
</dbReference>
<comment type="subcellular location">
    <subcellularLocation>
        <location evidence="2">Cytoplasm</location>
    </subcellularLocation>
    <subcellularLocation>
        <location evidence="1">Nucleus</location>
    </subcellularLocation>
</comment>
<dbReference type="PANTHER" id="PTHR20531">
    <property type="entry name" value="N-ALPHA-ACETYLTRANSFERASE 40"/>
    <property type="match status" value="1"/>
</dbReference>
<dbReference type="GO" id="GO:0010485">
    <property type="term" value="F:histone H4 acetyltransferase activity"/>
    <property type="evidence" value="ECO:0007669"/>
    <property type="project" value="InterPro"/>
</dbReference>
<name>A0A9P5XR12_9AGAR</name>
<evidence type="ECO:0000259" key="12">
    <source>
        <dbReference type="PROSITE" id="PS51186"/>
    </source>
</evidence>
<evidence type="ECO:0000256" key="10">
    <source>
        <dbReference type="ARBA" id="ARBA00047821"/>
    </source>
</evidence>
<dbReference type="PANTHER" id="PTHR20531:SF1">
    <property type="entry name" value="N-ALPHA-ACETYLTRANSFERASE 40"/>
    <property type="match status" value="1"/>
</dbReference>
<dbReference type="InterPro" id="IPR039949">
    <property type="entry name" value="NAA40"/>
</dbReference>
<evidence type="ECO:0000256" key="3">
    <source>
        <dbReference type="ARBA" id="ARBA00008870"/>
    </source>
</evidence>
<evidence type="ECO:0000256" key="7">
    <source>
        <dbReference type="ARBA" id="ARBA00022679"/>
    </source>
</evidence>
<evidence type="ECO:0000256" key="5">
    <source>
        <dbReference type="ARBA" id="ARBA00015043"/>
    </source>
</evidence>
<dbReference type="Gene3D" id="3.40.630.30">
    <property type="match status" value="1"/>
</dbReference>
<comment type="catalytic activity">
    <reaction evidence="10">
        <text>N-terminal L-seryl-[histone H2A] + acetyl-CoA = N-terminal N(alpha)-acetyl-L-seryl-[histone H2A] + CoA + H(+)</text>
        <dbReference type="Rhea" id="RHEA:50600"/>
        <dbReference type="Rhea" id="RHEA-COMP:12742"/>
        <dbReference type="Rhea" id="RHEA-COMP:12744"/>
        <dbReference type="ChEBI" id="CHEBI:15378"/>
        <dbReference type="ChEBI" id="CHEBI:57287"/>
        <dbReference type="ChEBI" id="CHEBI:57288"/>
        <dbReference type="ChEBI" id="CHEBI:64738"/>
        <dbReference type="ChEBI" id="CHEBI:83690"/>
        <dbReference type="EC" id="2.3.1.257"/>
    </reaction>
</comment>
<dbReference type="GO" id="GO:0005634">
    <property type="term" value="C:nucleus"/>
    <property type="evidence" value="ECO:0007669"/>
    <property type="project" value="UniProtKB-SubCell"/>
</dbReference>
<evidence type="ECO:0000256" key="11">
    <source>
        <dbReference type="ARBA" id="ARBA00049524"/>
    </source>
</evidence>
<dbReference type="GO" id="GO:1990189">
    <property type="term" value="F:protein N-terminal-serine acetyltransferase activity"/>
    <property type="evidence" value="ECO:0007669"/>
    <property type="project" value="UniProtKB-EC"/>
</dbReference>
<evidence type="ECO:0000256" key="8">
    <source>
        <dbReference type="ARBA" id="ARBA00023242"/>
    </source>
</evidence>
<proteinExistence type="inferred from homology"/>
<comment type="similarity">
    <text evidence="3">Belongs to the acetyltransferase family. NAA40 subfamily.</text>
</comment>
<gene>
    <name evidence="13" type="ORF">P691DRAFT_812358</name>
</gene>
<evidence type="ECO:0000256" key="1">
    <source>
        <dbReference type="ARBA" id="ARBA00004123"/>
    </source>
</evidence>
<comment type="catalytic activity">
    <reaction evidence="11">
        <text>N-terminal L-seryl-[histone H4] + acetyl-CoA = N-terminal N(alpha)-acetyl-L-seryl-[histone H4] + CoA + H(+)</text>
        <dbReference type="Rhea" id="RHEA:50596"/>
        <dbReference type="Rhea" id="RHEA-COMP:12740"/>
        <dbReference type="Rhea" id="RHEA-COMP:12743"/>
        <dbReference type="ChEBI" id="CHEBI:15378"/>
        <dbReference type="ChEBI" id="CHEBI:57287"/>
        <dbReference type="ChEBI" id="CHEBI:57288"/>
        <dbReference type="ChEBI" id="CHEBI:64738"/>
        <dbReference type="ChEBI" id="CHEBI:83690"/>
        <dbReference type="EC" id="2.3.1.257"/>
    </reaction>
</comment>
<feature type="domain" description="N-acetyltransferase" evidence="12">
    <location>
        <begin position="38"/>
        <end position="182"/>
    </location>
</feature>
<organism evidence="13 14">
    <name type="scientific">Macrolepiota fuliginosa MF-IS2</name>
    <dbReference type="NCBI Taxonomy" id="1400762"/>
    <lineage>
        <taxon>Eukaryota</taxon>
        <taxon>Fungi</taxon>
        <taxon>Dikarya</taxon>
        <taxon>Basidiomycota</taxon>
        <taxon>Agaricomycotina</taxon>
        <taxon>Agaricomycetes</taxon>
        <taxon>Agaricomycetidae</taxon>
        <taxon>Agaricales</taxon>
        <taxon>Agaricineae</taxon>
        <taxon>Agaricaceae</taxon>
        <taxon>Macrolepiota</taxon>
    </lineage>
</organism>
<evidence type="ECO:0000256" key="2">
    <source>
        <dbReference type="ARBA" id="ARBA00004496"/>
    </source>
</evidence>
<reference evidence="13" key="1">
    <citation type="submission" date="2020-11" db="EMBL/GenBank/DDBJ databases">
        <authorList>
            <consortium name="DOE Joint Genome Institute"/>
            <person name="Ahrendt S."/>
            <person name="Riley R."/>
            <person name="Andreopoulos W."/>
            <person name="Labutti K."/>
            <person name="Pangilinan J."/>
            <person name="Ruiz-Duenas F.J."/>
            <person name="Barrasa J.M."/>
            <person name="Sanchez-Garcia M."/>
            <person name="Camarero S."/>
            <person name="Miyauchi S."/>
            <person name="Serrano A."/>
            <person name="Linde D."/>
            <person name="Babiker R."/>
            <person name="Drula E."/>
            <person name="Ayuso-Fernandez I."/>
            <person name="Pacheco R."/>
            <person name="Padilla G."/>
            <person name="Ferreira P."/>
            <person name="Barriuso J."/>
            <person name="Kellner H."/>
            <person name="Castanera R."/>
            <person name="Alfaro M."/>
            <person name="Ramirez L."/>
            <person name="Pisabarro A.G."/>
            <person name="Kuo A."/>
            <person name="Tritt A."/>
            <person name="Lipzen A."/>
            <person name="He G."/>
            <person name="Yan M."/>
            <person name="Ng V."/>
            <person name="Cullen D."/>
            <person name="Martin F."/>
            <person name="Rosso M.-N."/>
            <person name="Henrissat B."/>
            <person name="Hibbett D."/>
            <person name="Martinez A.T."/>
            <person name="Grigoriev I.V."/>
        </authorList>
    </citation>
    <scope>NUCLEOTIDE SEQUENCE</scope>
    <source>
        <strain evidence="13">MF-IS2</strain>
    </source>
</reference>
<dbReference type="PROSITE" id="PS51186">
    <property type="entry name" value="GNAT"/>
    <property type="match status" value="1"/>
</dbReference>
<dbReference type="InterPro" id="IPR016181">
    <property type="entry name" value="Acyl_CoA_acyltransferase"/>
</dbReference>
<evidence type="ECO:0000313" key="14">
    <source>
        <dbReference type="Proteomes" id="UP000807342"/>
    </source>
</evidence>
<keyword evidence="9" id="KW-0012">Acyltransferase</keyword>
<dbReference type="GO" id="GO:0005737">
    <property type="term" value="C:cytoplasm"/>
    <property type="evidence" value="ECO:0007669"/>
    <property type="project" value="UniProtKB-SubCell"/>
</dbReference>
<keyword evidence="14" id="KW-1185">Reference proteome</keyword>
<dbReference type="Proteomes" id="UP000807342">
    <property type="component" value="Unassembled WGS sequence"/>
</dbReference>
<accession>A0A9P5XR12</accession>
<dbReference type="Pfam" id="PF00583">
    <property type="entry name" value="Acetyltransf_1"/>
    <property type="match status" value="1"/>
</dbReference>
<evidence type="ECO:0000256" key="9">
    <source>
        <dbReference type="ARBA" id="ARBA00023315"/>
    </source>
</evidence>
<dbReference type="SUPFAM" id="SSF55729">
    <property type="entry name" value="Acyl-CoA N-acyltransferases (Nat)"/>
    <property type="match status" value="1"/>
</dbReference>
<evidence type="ECO:0000256" key="6">
    <source>
        <dbReference type="ARBA" id="ARBA00022490"/>
    </source>
</evidence>
<sequence>MSRRSGRVRQALNIELMMSNRPSIKIARSPELEENEKTAIWNLFEANMFDLYSNSSFGWKPTKRKKEIFHQLSRFLVVYDSEEENEIVAFCMFRFENEEGENVVYCYDIQISPQYRRNGIGKGLIEVLATIGMAFNMEKIVLTVLKANTRALAFYQACGFVIDPASPSLYLPADDPSRKDYDYEIMSRDIGA</sequence>
<keyword evidence="6" id="KW-0963">Cytoplasm</keyword>
<dbReference type="EMBL" id="MU151058">
    <property type="protein sequence ID" value="KAF9453751.1"/>
    <property type="molecule type" value="Genomic_DNA"/>
</dbReference>
<evidence type="ECO:0000256" key="4">
    <source>
        <dbReference type="ARBA" id="ARBA00012950"/>
    </source>
</evidence>